<evidence type="ECO:0000313" key="4">
    <source>
        <dbReference type="Proteomes" id="UP000017836"/>
    </source>
</evidence>
<dbReference type="Pfam" id="PF00035">
    <property type="entry name" value="dsrm"/>
    <property type="match status" value="1"/>
</dbReference>
<dbReference type="InterPro" id="IPR014720">
    <property type="entry name" value="dsRBD_dom"/>
</dbReference>
<name>W1P2P9_AMBTC</name>
<gene>
    <name evidence="3" type="ORF">AMTR_s00077p00066700</name>
</gene>
<dbReference type="SMART" id="SM00358">
    <property type="entry name" value="DSRM"/>
    <property type="match status" value="1"/>
</dbReference>
<dbReference type="Proteomes" id="UP000017836">
    <property type="component" value="Unassembled WGS sequence"/>
</dbReference>
<evidence type="ECO:0000256" key="1">
    <source>
        <dbReference type="SAM" id="Coils"/>
    </source>
</evidence>
<sequence length="225" mass="25184">MDGKMSDASSQVSNAPLHNLEAYVPDMPQYMAALPPPPTPEHHGIPPLEPEIFYNAPNLDFPPISNKHRLHEILMQGGEPLPQYTVRIYRPPCAMVFHVTVTVCGRTFQGEASCTKKDAEKYAVREALVFINLLPTFPDTLSETLRENEGLRERQAELLAALDASRSVSGRAERELLDVRNAIQALSREYELIVDVNVQLGTQLTSHHNEPLPPLDFNLEDLEPI</sequence>
<reference evidence="4" key="1">
    <citation type="journal article" date="2013" name="Science">
        <title>The Amborella genome and the evolution of flowering plants.</title>
        <authorList>
            <consortium name="Amborella Genome Project"/>
        </authorList>
    </citation>
    <scope>NUCLEOTIDE SEQUENCE [LARGE SCALE GENOMIC DNA]</scope>
</reference>
<dbReference type="SUPFAM" id="SSF54768">
    <property type="entry name" value="dsRNA-binding domain-like"/>
    <property type="match status" value="1"/>
</dbReference>
<dbReference type="CDD" id="cd00048">
    <property type="entry name" value="DSRM_SF"/>
    <property type="match status" value="1"/>
</dbReference>
<accession>W1P2P9</accession>
<keyword evidence="1" id="KW-0175">Coiled coil</keyword>
<evidence type="ECO:0000259" key="2">
    <source>
        <dbReference type="SMART" id="SM00358"/>
    </source>
</evidence>
<protein>
    <recommendedName>
        <fullName evidence="2">DRBM domain-containing protein</fullName>
    </recommendedName>
</protein>
<dbReference type="EMBL" id="KI394293">
    <property type="protein sequence ID" value="ERN04137.1"/>
    <property type="molecule type" value="Genomic_DNA"/>
</dbReference>
<dbReference type="AlphaFoldDB" id="W1P2P9"/>
<feature type="domain" description="DRBM" evidence="2">
    <location>
        <begin position="66"/>
        <end position="132"/>
    </location>
</feature>
<dbReference type="Gramene" id="ERN04137">
    <property type="protein sequence ID" value="ERN04137"/>
    <property type="gene ID" value="AMTR_s00077p00066700"/>
</dbReference>
<keyword evidence="4" id="KW-1185">Reference proteome</keyword>
<evidence type="ECO:0000313" key="3">
    <source>
        <dbReference type="EMBL" id="ERN04137.1"/>
    </source>
</evidence>
<feature type="coiled-coil region" evidence="1">
    <location>
        <begin position="141"/>
        <end position="189"/>
    </location>
</feature>
<dbReference type="Gene3D" id="3.30.160.20">
    <property type="match status" value="1"/>
</dbReference>
<organism evidence="3 4">
    <name type="scientific">Amborella trichopoda</name>
    <dbReference type="NCBI Taxonomy" id="13333"/>
    <lineage>
        <taxon>Eukaryota</taxon>
        <taxon>Viridiplantae</taxon>
        <taxon>Streptophyta</taxon>
        <taxon>Embryophyta</taxon>
        <taxon>Tracheophyta</taxon>
        <taxon>Spermatophyta</taxon>
        <taxon>Magnoliopsida</taxon>
        <taxon>Amborellales</taxon>
        <taxon>Amborellaceae</taxon>
        <taxon>Amborella</taxon>
    </lineage>
</organism>
<dbReference type="HOGENOM" id="CLU_107321_0_0_1"/>
<proteinExistence type="predicted"/>